<dbReference type="EMBL" id="VYVN01000024">
    <property type="protein sequence ID" value="KAA9238578.1"/>
    <property type="molecule type" value="Genomic_DNA"/>
</dbReference>
<keyword evidence="2" id="KW-1185">Reference proteome</keyword>
<organism evidence="1 2">
    <name type="scientific">Aerococcus tenax</name>
    <dbReference type="NCBI Taxonomy" id="3078812"/>
    <lineage>
        <taxon>Bacteria</taxon>
        <taxon>Bacillati</taxon>
        <taxon>Bacillota</taxon>
        <taxon>Bacilli</taxon>
        <taxon>Lactobacillales</taxon>
        <taxon>Aerococcaceae</taxon>
        <taxon>Aerococcus</taxon>
    </lineage>
</organism>
<evidence type="ECO:0008006" key="3">
    <source>
        <dbReference type="Google" id="ProtNLM"/>
    </source>
</evidence>
<evidence type="ECO:0000313" key="2">
    <source>
        <dbReference type="Proteomes" id="UP000326476"/>
    </source>
</evidence>
<reference evidence="2" key="1">
    <citation type="submission" date="2019-09" db="EMBL/GenBank/DDBJ databases">
        <title>Draft genome sequence assemblies of isolates from the urinary tract.</title>
        <authorList>
            <person name="Mores C.R."/>
            <person name="Putonti C."/>
            <person name="Wolfe A.J."/>
        </authorList>
    </citation>
    <scope>NUCLEOTIDE SEQUENCE [LARGE SCALE GENOMIC DNA]</scope>
    <source>
        <strain evidence="2">UMB8614</strain>
    </source>
</reference>
<dbReference type="AlphaFoldDB" id="A0A329N906"/>
<dbReference type="RefSeq" id="WP_111853325.1">
    <property type="nucleotide sequence ID" value="NZ_CP127382.2"/>
</dbReference>
<proteinExistence type="predicted"/>
<accession>A0A329N906</accession>
<name>A0A329N906_9LACT</name>
<sequence length="85" mass="9263">MGKFKFKLNKSGVRELMQSGNMQGILSEHANQVAKVANSSKGGYEVSSYIGRNRANVSVYAKTVRAKRDNSKNNTLLKALGSAKK</sequence>
<comment type="caution">
    <text evidence="1">The sequence shown here is derived from an EMBL/GenBank/DDBJ whole genome shotgun (WGS) entry which is preliminary data.</text>
</comment>
<evidence type="ECO:0000313" key="1">
    <source>
        <dbReference type="EMBL" id="KAA9238578.1"/>
    </source>
</evidence>
<dbReference type="Proteomes" id="UP000326476">
    <property type="component" value="Unassembled WGS sequence"/>
</dbReference>
<protein>
    <recommendedName>
        <fullName evidence="3">Phage protein</fullName>
    </recommendedName>
</protein>
<gene>
    <name evidence="1" type="ORF">F6I34_08005</name>
</gene>